<comment type="similarity">
    <text evidence="4">Belongs to the type-I 3-dehydroquinase family.</text>
</comment>
<name>A3MUL9_PYRCJ</name>
<dbReference type="GeneID" id="4909206"/>
<dbReference type="HOGENOM" id="CLU_955187_0_0_2"/>
<dbReference type="AlphaFoldDB" id="A3MUL9"/>
<comment type="function">
    <text evidence="4">Involved in the third step of the chorismate pathway, which leads to the biosynthesis of aromatic amino acids. Catalyzes the cis-dehydration of 3-dehydroquinate (DHQ) and introduces the first double bond of the aromatic ring to yield 3-dehydroshikimate.</text>
</comment>
<comment type="catalytic activity">
    <reaction evidence="1 4">
        <text>3-dehydroquinate = 3-dehydroshikimate + H2O</text>
        <dbReference type="Rhea" id="RHEA:21096"/>
        <dbReference type="ChEBI" id="CHEBI:15377"/>
        <dbReference type="ChEBI" id="CHEBI:16630"/>
        <dbReference type="ChEBI" id="CHEBI:32364"/>
        <dbReference type="EC" id="4.2.1.10"/>
    </reaction>
</comment>
<proteinExistence type="inferred from homology"/>
<evidence type="ECO:0000256" key="4">
    <source>
        <dbReference type="HAMAP-Rule" id="MF_00214"/>
    </source>
</evidence>
<evidence type="ECO:0000259" key="5">
    <source>
        <dbReference type="PROSITE" id="PS51168"/>
    </source>
</evidence>
<dbReference type="KEGG" id="pcl:Pcal_0911"/>
<feature type="binding site" evidence="4">
    <location>
        <position position="195"/>
    </location>
    <ligand>
        <name>3-dehydroquinate</name>
        <dbReference type="ChEBI" id="CHEBI:32364"/>
    </ligand>
</feature>
<keyword evidence="7" id="KW-1185">Reference proteome</keyword>
<feature type="active site" description="Schiff-base intermediate with substrate" evidence="4">
    <location>
        <position position="138"/>
    </location>
</feature>
<dbReference type="GO" id="GO:0004106">
    <property type="term" value="F:chorismate mutase activity"/>
    <property type="evidence" value="ECO:0007669"/>
    <property type="project" value="InterPro"/>
</dbReference>
<keyword evidence="4" id="KW-0057">Aromatic amino acid biosynthesis</keyword>
<dbReference type="Pfam" id="PF01817">
    <property type="entry name" value="CM_2"/>
    <property type="match status" value="1"/>
</dbReference>
<dbReference type="InterPro" id="IPR036979">
    <property type="entry name" value="CM_dom_sf"/>
</dbReference>
<comment type="subunit">
    <text evidence="4">Homodimer.</text>
</comment>
<feature type="binding site" evidence="4">
    <location>
        <position position="199"/>
    </location>
    <ligand>
        <name>3-dehydroquinate</name>
        <dbReference type="ChEBI" id="CHEBI:32364"/>
    </ligand>
</feature>
<sequence>MICGAVPVRGVADIRRALEAPTPCVEYRLDYAERVDEQMMQALREAVEKKVAIFTVRRREEGGAWRGTEEERIRLYASLLDLRPHYIDVEAESPAARELAPSGGTKVIASRHDFEQTPPLEVLMQWGRKAAEVGDVVKIATYARSPADGLRVLSLIGALEKPTVAFAMGPHGVYTRLAAAALGSPIMYVSLGEATAPGQTTPDAYYAGLLAIGLAPQGQDLSTLREALDWVDGALMHLLKRRLEICRDIGRIKKAAGLPIYDDEREAKVLKRAGDFKQLFEILVQMCKAVQIVA</sequence>
<protein>
    <recommendedName>
        <fullName evidence="4">3-dehydroquinate dehydratase</fullName>
        <shortName evidence="4">3-dehydroquinase</shortName>
        <ecNumber evidence="4">4.2.1.10</ecNumber>
    </recommendedName>
    <alternativeName>
        <fullName evidence="4">Type I DHQase</fullName>
    </alternativeName>
    <alternativeName>
        <fullName evidence="4">Type I dehydroquinase</fullName>
        <shortName evidence="4">DHQ1</shortName>
    </alternativeName>
</protein>
<dbReference type="SUPFAM" id="SSF48600">
    <property type="entry name" value="Chorismate mutase II"/>
    <property type="match status" value="1"/>
</dbReference>
<accession>A3MUL9</accession>
<keyword evidence="3 4" id="KW-0704">Schiff base</keyword>
<dbReference type="GO" id="GO:0046279">
    <property type="term" value="P:3,4-dihydroxybenzoate biosynthetic process"/>
    <property type="evidence" value="ECO:0007669"/>
    <property type="project" value="TreeGrafter"/>
</dbReference>
<dbReference type="InterPro" id="IPR050146">
    <property type="entry name" value="Type-I_3-dehydroquinase"/>
</dbReference>
<dbReference type="Proteomes" id="UP000001431">
    <property type="component" value="Chromosome"/>
</dbReference>
<dbReference type="InterPro" id="IPR002701">
    <property type="entry name" value="CM_II_prokaryot"/>
</dbReference>
<feature type="domain" description="Chorismate mutase" evidence="5">
    <location>
        <begin position="215"/>
        <end position="294"/>
    </location>
</feature>
<evidence type="ECO:0000256" key="2">
    <source>
        <dbReference type="ARBA" id="ARBA00023239"/>
    </source>
</evidence>
<dbReference type="Gene3D" id="1.20.59.10">
    <property type="entry name" value="Chorismate mutase"/>
    <property type="match status" value="1"/>
</dbReference>
<dbReference type="InterPro" id="IPR013785">
    <property type="entry name" value="Aldolase_TIM"/>
</dbReference>
<dbReference type="RefSeq" id="WP_011849594.1">
    <property type="nucleotide sequence ID" value="NC_009073.1"/>
</dbReference>
<dbReference type="InterPro" id="IPR036263">
    <property type="entry name" value="Chorismate_II_sf"/>
</dbReference>
<dbReference type="PROSITE" id="PS51168">
    <property type="entry name" value="CHORISMATE_MUT_2"/>
    <property type="match status" value="1"/>
</dbReference>
<dbReference type="eggNOG" id="arCOG02097">
    <property type="taxonomic scope" value="Archaea"/>
</dbReference>
<feature type="binding site" evidence="4">
    <location>
        <position position="57"/>
    </location>
    <ligand>
        <name>3-dehydroquinate</name>
        <dbReference type="ChEBI" id="CHEBI:32364"/>
    </ligand>
</feature>
<dbReference type="EMBL" id="CP000561">
    <property type="protein sequence ID" value="ABO08336.1"/>
    <property type="molecule type" value="Genomic_DNA"/>
</dbReference>
<dbReference type="PANTHER" id="PTHR43699:SF1">
    <property type="entry name" value="3-DEHYDROQUINATE DEHYDRATASE"/>
    <property type="match status" value="1"/>
</dbReference>
<evidence type="ECO:0000313" key="6">
    <source>
        <dbReference type="EMBL" id="ABO08336.1"/>
    </source>
</evidence>
<dbReference type="Gene3D" id="3.20.20.70">
    <property type="entry name" value="Aldolase class I"/>
    <property type="match status" value="1"/>
</dbReference>
<keyword evidence="2 4" id="KW-0456">Lyase</keyword>
<dbReference type="GO" id="GO:0003855">
    <property type="term" value="F:3-dehydroquinate dehydratase activity"/>
    <property type="evidence" value="ECO:0007669"/>
    <property type="project" value="UniProtKB-UniRule"/>
</dbReference>
<dbReference type="PANTHER" id="PTHR43699">
    <property type="entry name" value="3-DEHYDROQUINATE DEHYDRATASE"/>
    <property type="match status" value="1"/>
</dbReference>
<dbReference type="CDD" id="cd00502">
    <property type="entry name" value="DHQase_I"/>
    <property type="match status" value="1"/>
</dbReference>
<dbReference type="Pfam" id="PF01487">
    <property type="entry name" value="DHquinase_I"/>
    <property type="match status" value="1"/>
</dbReference>
<comment type="pathway">
    <text evidence="4">Metabolic intermediate biosynthesis; chorismate biosynthesis; chorismate from D-erythrose 4-phosphate and phosphoenolpyruvate: step 3/7.</text>
</comment>
<dbReference type="STRING" id="410359.Pcal_0911"/>
<feature type="binding site" evidence="4">
    <location>
        <begin position="26"/>
        <end position="28"/>
    </location>
    <ligand>
        <name>3-dehydroquinate</name>
        <dbReference type="ChEBI" id="CHEBI:32364"/>
    </ligand>
</feature>
<dbReference type="UniPathway" id="UPA00053">
    <property type="reaction ID" value="UER00086"/>
</dbReference>
<dbReference type="InterPro" id="IPR010958">
    <property type="entry name" value="Chorismate_mutase_highGC-bac"/>
</dbReference>
<keyword evidence="4" id="KW-0028">Amino-acid biosynthesis</keyword>
<dbReference type="GO" id="GO:0008652">
    <property type="term" value="P:amino acid biosynthetic process"/>
    <property type="evidence" value="ECO:0007669"/>
    <property type="project" value="UniProtKB-KW"/>
</dbReference>
<dbReference type="OrthoDB" id="34329at2157"/>
<feature type="binding site" evidence="4">
    <location>
        <position position="176"/>
    </location>
    <ligand>
        <name>3-dehydroquinate</name>
        <dbReference type="ChEBI" id="CHEBI:32364"/>
    </ligand>
</feature>
<dbReference type="InterPro" id="IPR001381">
    <property type="entry name" value="DHquinase_I"/>
</dbReference>
<dbReference type="EC" id="4.2.1.10" evidence="4"/>
<reference evidence="6" key="1">
    <citation type="submission" date="2007-02" db="EMBL/GenBank/DDBJ databases">
        <title>Complete sequence of Pyrobaculum calidifontis JCM 11548.</title>
        <authorList>
            <consortium name="US DOE Joint Genome Institute"/>
            <person name="Copeland A."/>
            <person name="Lucas S."/>
            <person name="Lapidus A."/>
            <person name="Barry K."/>
            <person name="Glavina del Rio T."/>
            <person name="Dalin E."/>
            <person name="Tice H."/>
            <person name="Pitluck S."/>
            <person name="Chain P."/>
            <person name="Malfatti S."/>
            <person name="Shin M."/>
            <person name="Vergez L."/>
            <person name="Schmutz J."/>
            <person name="Larimer F."/>
            <person name="Land M."/>
            <person name="Hauser L."/>
            <person name="Kyrpides N."/>
            <person name="Mikhailova N."/>
            <person name="Cozen A.E."/>
            <person name="Fitz-Gibbon S.T."/>
            <person name="House C.H."/>
            <person name="Saltikov C."/>
            <person name="Lowe T.M."/>
            <person name="Richardson P."/>
        </authorList>
    </citation>
    <scope>NUCLEOTIDE SEQUENCE [LARGE SCALE GENOMIC DNA]</scope>
    <source>
        <strain evidence="6">JCM 11548</strain>
    </source>
</reference>
<evidence type="ECO:0000256" key="3">
    <source>
        <dbReference type="ARBA" id="ARBA00023270"/>
    </source>
</evidence>
<dbReference type="HAMAP" id="MF_00214">
    <property type="entry name" value="AroD"/>
    <property type="match status" value="1"/>
</dbReference>
<keyword evidence="6" id="KW-0413">Isomerase</keyword>
<comment type="caution">
    <text evidence="4">Lacks conserved residue(s) required for the propagation of feature annotation.</text>
</comment>
<dbReference type="GO" id="GO:0009423">
    <property type="term" value="P:chorismate biosynthetic process"/>
    <property type="evidence" value="ECO:0007669"/>
    <property type="project" value="UniProtKB-UniRule"/>
</dbReference>
<organism evidence="6 7">
    <name type="scientific">Pyrobaculum calidifontis (strain DSM 21063 / JCM 11548 / VA1)</name>
    <dbReference type="NCBI Taxonomy" id="410359"/>
    <lineage>
        <taxon>Archaea</taxon>
        <taxon>Thermoproteota</taxon>
        <taxon>Thermoprotei</taxon>
        <taxon>Thermoproteales</taxon>
        <taxon>Thermoproteaceae</taxon>
        <taxon>Pyrobaculum</taxon>
    </lineage>
</organism>
<gene>
    <name evidence="4" type="primary">aroD</name>
    <name evidence="6" type="ordered locus">Pcal_0911</name>
</gene>
<dbReference type="NCBIfam" id="TIGR01808">
    <property type="entry name" value="CM_M_hiGC-arch"/>
    <property type="match status" value="1"/>
</dbReference>
<dbReference type="SMART" id="SM00830">
    <property type="entry name" value="CM_2"/>
    <property type="match status" value="1"/>
</dbReference>
<dbReference type="GO" id="GO:0009073">
    <property type="term" value="P:aromatic amino acid family biosynthetic process"/>
    <property type="evidence" value="ECO:0007669"/>
    <property type="project" value="UniProtKB-KW"/>
</dbReference>
<evidence type="ECO:0000313" key="7">
    <source>
        <dbReference type="Proteomes" id="UP000001431"/>
    </source>
</evidence>
<evidence type="ECO:0000256" key="1">
    <source>
        <dbReference type="ARBA" id="ARBA00001864"/>
    </source>
</evidence>
<feature type="active site" description="Proton donor/acceptor" evidence="4">
    <location>
        <position position="112"/>
    </location>
</feature>
<dbReference type="SUPFAM" id="SSF51569">
    <property type="entry name" value="Aldolase"/>
    <property type="match status" value="1"/>
</dbReference>